<evidence type="ECO:0000313" key="1">
    <source>
        <dbReference type="EMBL" id="CEM52932.1"/>
    </source>
</evidence>
<dbReference type="AlphaFoldDB" id="A0A0G4I768"/>
<name>A0A0G4I768_9ALVE</name>
<accession>A0A0G4I768</accession>
<reference evidence="1" key="1">
    <citation type="submission" date="2014-11" db="EMBL/GenBank/DDBJ databases">
        <authorList>
            <person name="Otto D Thomas"/>
            <person name="Naeem Raeece"/>
        </authorList>
    </citation>
    <scope>NUCLEOTIDE SEQUENCE</scope>
</reference>
<organism evidence="1">
    <name type="scientific">Chromera velia CCMP2878</name>
    <dbReference type="NCBI Taxonomy" id="1169474"/>
    <lineage>
        <taxon>Eukaryota</taxon>
        <taxon>Sar</taxon>
        <taxon>Alveolata</taxon>
        <taxon>Colpodellida</taxon>
        <taxon>Chromeraceae</taxon>
        <taxon>Chromera</taxon>
    </lineage>
</organism>
<gene>
    <name evidence="1" type="ORF">Cvel_11614</name>
</gene>
<dbReference type="VEuPathDB" id="CryptoDB:Cvel_11614"/>
<sequence length="83" mass="9360">MKGTAPHPPSRIPEGMLQGSELADVRETLQELIMLTEHALRLNKSEELSFSEFFEATMKARMCAGQFYREVEDKGSSVSEQLL</sequence>
<dbReference type="EMBL" id="CDMZ01005435">
    <property type="protein sequence ID" value="CEM52932.1"/>
    <property type="molecule type" value="Genomic_DNA"/>
</dbReference>
<proteinExistence type="predicted"/>
<protein>
    <submittedName>
        <fullName evidence="1">Uncharacterized protein</fullName>
    </submittedName>
</protein>